<name>A0A4R5EL73_9RHOB</name>
<dbReference type="AlphaFoldDB" id="A0A4R5EL73"/>
<dbReference type="Proteomes" id="UP000294662">
    <property type="component" value="Unassembled WGS sequence"/>
</dbReference>
<dbReference type="InterPro" id="IPR045864">
    <property type="entry name" value="aa-tRNA-synth_II/BPL/LPL"/>
</dbReference>
<keyword evidence="9 12" id="KW-0694">RNA-binding</keyword>
<dbReference type="InterPro" id="IPR002318">
    <property type="entry name" value="Ala-tRNA-lgiase_IIc"/>
</dbReference>
<keyword evidence="10 12" id="KW-0648">Protein biosynthesis</keyword>
<evidence type="ECO:0000256" key="3">
    <source>
        <dbReference type="ARBA" id="ARBA00022555"/>
    </source>
</evidence>
<feature type="binding site" evidence="12">
    <location>
        <position position="681"/>
    </location>
    <ligand>
        <name>Zn(2+)</name>
        <dbReference type="ChEBI" id="CHEBI:29105"/>
    </ligand>
</feature>
<evidence type="ECO:0000256" key="1">
    <source>
        <dbReference type="ARBA" id="ARBA00004496"/>
    </source>
</evidence>
<dbReference type="PANTHER" id="PTHR11777:SF9">
    <property type="entry name" value="ALANINE--TRNA LIGASE, CYTOPLASMIC"/>
    <property type="match status" value="1"/>
</dbReference>
<dbReference type="HAMAP" id="MF_00036_B">
    <property type="entry name" value="Ala_tRNA_synth_B"/>
    <property type="match status" value="1"/>
</dbReference>
<dbReference type="RefSeq" id="WP_132830949.1">
    <property type="nucleotide sequence ID" value="NZ_SMFP01000014.1"/>
</dbReference>
<evidence type="ECO:0000259" key="14">
    <source>
        <dbReference type="PROSITE" id="PS50860"/>
    </source>
</evidence>
<evidence type="ECO:0000256" key="6">
    <source>
        <dbReference type="ARBA" id="ARBA00022741"/>
    </source>
</evidence>
<keyword evidence="8 12" id="KW-0067">ATP-binding</keyword>
<evidence type="ECO:0000256" key="9">
    <source>
        <dbReference type="ARBA" id="ARBA00022884"/>
    </source>
</evidence>
<dbReference type="FunFam" id="3.30.54.20:FF:000001">
    <property type="entry name" value="Alanine--tRNA ligase"/>
    <property type="match status" value="1"/>
</dbReference>
<dbReference type="InterPro" id="IPR009000">
    <property type="entry name" value="Transl_B-barrel_sf"/>
</dbReference>
<comment type="cofactor">
    <cofactor evidence="12">
        <name>Zn(2+)</name>
        <dbReference type="ChEBI" id="CHEBI:29105"/>
    </cofactor>
    <text evidence="12">Binds 1 zinc ion per subunit.</text>
</comment>
<feature type="coiled-coil region" evidence="13">
    <location>
        <begin position="743"/>
        <end position="770"/>
    </location>
</feature>
<dbReference type="SMART" id="SM00863">
    <property type="entry name" value="tRNA_SAD"/>
    <property type="match status" value="1"/>
</dbReference>
<feature type="binding site" evidence="12">
    <location>
        <position position="567"/>
    </location>
    <ligand>
        <name>Zn(2+)</name>
        <dbReference type="ChEBI" id="CHEBI:29105"/>
    </ligand>
</feature>
<comment type="subcellular location">
    <subcellularLocation>
        <location evidence="1 12">Cytoplasm</location>
    </subcellularLocation>
</comment>
<keyword evidence="13" id="KW-0175">Coiled coil</keyword>
<dbReference type="GO" id="GO:0000049">
    <property type="term" value="F:tRNA binding"/>
    <property type="evidence" value="ECO:0007669"/>
    <property type="project" value="UniProtKB-KW"/>
</dbReference>
<dbReference type="PROSITE" id="PS50860">
    <property type="entry name" value="AA_TRNA_LIGASE_II_ALA"/>
    <property type="match status" value="1"/>
</dbReference>
<dbReference type="Gene3D" id="3.30.930.10">
    <property type="entry name" value="Bira Bifunctional Protein, Domain 2"/>
    <property type="match status" value="1"/>
</dbReference>
<evidence type="ECO:0000256" key="7">
    <source>
        <dbReference type="ARBA" id="ARBA00022833"/>
    </source>
</evidence>
<dbReference type="SUPFAM" id="SSF55186">
    <property type="entry name" value="ThrRS/AlaRS common domain"/>
    <property type="match status" value="1"/>
</dbReference>
<dbReference type="EMBL" id="SMFP01000014">
    <property type="protein sequence ID" value="TDE35262.1"/>
    <property type="molecule type" value="Genomic_DNA"/>
</dbReference>
<dbReference type="InterPro" id="IPR018164">
    <property type="entry name" value="Ala-tRNA-synth_IIc_N"/>
</dbReference>
<evidence type="ECO:0000256" key="13">
    <source>
        <dbReference type="SAM" id="Coils"/>
    </source>
</evidence>
<dbReference type="GO" id="GO:0005829">
    <property type="term" value="C:cytosol"/>
    <property type="evidence" value="ECO:0007669"/>
    <property type="project" value="TreeGrafter"/>
</dbReference>
<comment type="caution">
    <text evidence="15">The sequence shown here is derived from an EMBL/GenBank/DDBJ whole genome shotgun (WGS) entry which is preliminary data.</text>
</comment>
<sequence length="886" mass="96195">MPTLNDIRSTFLNYFAKQGHEVVDSSPLVPRNDPTLMFTNAGMVQFKNLFTGVEHRDYKRATSAQKCVRAGGKHNDLDNVGYTARHHTFFEMLGNFSFGDYFKEDAIRFAWELITKDYGINRDKLLVTVYHTDDEAAAIWKKVAGFSDDRIIRIPTNDNFWMMGATGPCGPCTEIFYDHGEQHWGGPPGSPDEDGDRFVEIWNLVFMQYEQLEDGSRRELAAQSIDTGMGIERVAALMQGTNDNYATDLMRSLIEASAEATKTAPDGEGSVHHRVIADHLRSTSFLIADGVMPANDGRGYVLRRIMRRAMRHAHLLGAKDPLMYQLVPALVRQMGAAYPELGRAQSMIEETLKLEETRFKQTLDRGLKLLDDELAELPENAALPGKSAFKLYDTYGFPLDLTQDALREKGRLVDTEGFDEAMAEQKAKARAAWAGSGEAADATIWYDIAEQEGVTDFLGYDTETAEGQIVALVQDGKTVDRVKSGETVQIALNQTPFYAESGGQVGDNGVIRTEGGVAKVTDTRKAAGVFIHFAEVTEGEIARGEAAILDVDHSRRSAIRANHSATHLLHEALRHALGDHVAQRGSLNAADRMRFDFSHAKALSGDELEQVEAEVNDYIRQNAPVDTRIMTPDDARGLGAQALFGEKYGDEVRVVSMGVQPGSGKGADKQTYSLELCGGTHVRRTGDIGEFVLLSDSASSAGVRRIEALTGEGAQSYTARMRQILSVLQSDLKTAPDHLVERVRADQAKIKELNNELAQLRRELAMAGGGGQAAPEAKDVGGKKFVAQVLTGVTGKDLPPLVDEHKARLGSGAVLLIADTGGKAAVAAGVTSDLTDDLSAVDLVRAAVAELGGKGGGGRPDMAQGGGQNIDNAEAAIRAAEQVMER</sequence>
<evidence type="ECO:0000256" key="12">
    <source>
        <dbReference type="HAMAP-Rule" id="MF_00036"/>
    </source>
</evidence>
<keyword evidence="3 12" id="KW-0820">tRNA-binding</keyword>
<dbReference type="CDD" id="cd00673">
    <property type="entry name" value="AlaRS_core"/>
    <property type="match status" value="1"/>
</dbReference>
<feature type="domain" description="Alanyl-transfer RNA synthetases family profile" evidence="14">
    <location>
        <begin position="2"/>
        <end position="720"/>
    </location>
</feature>
<dbReference type="GO" id="GO:0006419">
    <property type="term" value="P:alanyl-tRNA aminoacylation"/>
    <property type="evidence" value="ECO:0007669"/>
    <property type="project" value="UniProtKB-UniRule"/>
</dbReference>
<feature type="binding site" evidence="12">
    <location>
        <position position="677"/>
    </location>
    <ligand>
        <name>Zn(2+)</name>
        <dbReference type="ChEBI" id="CHEBI:29105"/>
    </ligand>
</feature>
<dbReference type="EC" id="6.1.1.7" evidence="12"/>
<dbReference type="GO" id="GO:0004813">
    <property type="term" value="F:alanine-tRNA ligase activity"/>
    <property type="evidence" value="ECO:0007669"/>
    <property type="project" value="UniProtKB-UniRule"/>
</dbReference>
<dbReference type="GO" id="GO:0045892">
    <property type="term" value="P:negative regulation of DNA-templated transcription"/>
    <property type="evidence" value="ECO:0007669"/>
    <property type="project" value="TreeGrafter"/>
</dbReference>
<dbReference type="InterPro" id="IPR023033">
    <property type="entry name" value="Ala_tRNA_ligase_euk/bac"/>
</dbReference>
<protein>
    <recommendedName>
        <fullName evidence="12">Alanine--tRNA ligase</fullName>
        <ecNumber evidence="12">6.1.1.7</ecNumber>
    </recommendedName>
    <alternativeName>
        <fullName evidence="12">Alanyl-tRNA synthetase</fullName>
        <shortName evidence="12">AlaRS</shortName>
    </alternativeName>
</protein>
<keyword evidence="11 12" id="KW-0030">Aminoacyl-tRNA synthetase</keyword>
<dbReference type="FunFam" id="2.40.30.130:FF:000001">
    <property type="entry name" value="Alanine--tRNA ligase"/>
    <property type="match status" value="1"/>
</dbReference>
<evidence type="ECO:0000313" key="15">
    <source>
        <dbReference type="EMBL" id="TDE35262.1"/>
    </source>
</evidence>
<keyword evidence="5 12" id="KW-0479">Metal-binding</keyword>
<dbReference type="InterPro" id="IPR018165">
    <property type="entry name" value="Ala-tRNA-synth_IIc_core"/>
</dbReference>
<dbReference type="Gene3D" id="3.30.980.10">
    <property type="entry name" value="Threonyl-trna Synthetase, Chain A, domain 2"/>
    <property type="match status" value="1"/>
</dbReference>
<keyword evidence="16" id="KW-1185">Reference proteome</keyword>
<evidence type="ECO:0000256" key="10">
    <source>
        <dbReference type="ARBA" id="ARBA00022917"/>
    </source>
</evidence>
<dbReference type="Pfam" id="PF07973">
    <property type="entry name" value="tRNA_SAD"/>
    <property type="match status" value="1"/>
</dbReference>
<accession>A0A4R5EL73</accession>
<dbReference type="Gene3D" id="3.30.54.20">
    <property type="match status" value="1"/>
</dbReference>
<reference evidence="15 16" key="1">
    <citation type="submission" date="2019-03" db="EMBL/GenBank/DDBJ databases">
        <authorList>
            <person name="Zhang S."/>
        </authorList>
    </citation>
    <scope>NUCLEOTIDE SEQUENCE [LARGE SCALE GENOMIC DNA]</scope>
    <source>
        <strain evidence="15 16">S4J41</strain>
    </source>
</reference>
<dbReference type="Gene3D" id="2.40.30.130">
    <property type="match status" value="1"/>
</dbReference>
<dbReference type="NCBIfam" id="TIGR00344">
    <property type="entry name" value="alaS"/>
    <property type="match status" value="1"/>
</dbReference>
<dbReference type="SUPFAM" id="SSF50447">
    <property type="entry name" value="Translation proteins"/>
    <property type="match status" value="1"/>
</dbReference>
<dbReference type="InterPro" id="IPR018163">
    <property type="entry name" value="Thr/Ala-tRNA-synth_IIc_edit"/>
</dbReference>
<gene>
    <name evidence="12 15" type="primary">alaS</name>
    <name evidence="15" type="ORF">E1B25_17820</name>
</gene>
<feature type="binding site" evidence="12">
    <location>
        <position position="563"/>
    </location>
    <ligand>
        <name>Zn(2+)</name>
        <dbReference type="ChEBI" id="CHEBI:29105"/>
    </ligand>
</feature>
<dbReference type="Pfam" id="PF02272">
    <property type="entry name" value="DHHA1"/>
    <property type="match status" value="1"/>
</dbReference>
<evidence type="ECO:0000256" key="2">
    <source>
        <dbReference type="ARBA" id="ARBA00008226"/>
    </source>
</evidence>
<comment type="domain">
    <text evidence="12">Consists of three domains; the N-terminal catalytic domain, the editing domain and the C-terminal C-Ala domain. The editing domain removes incorrectly charged amino acids, while the C-Ala domain, along with tRNA(Ala), serves as a bridge to cooperatively bring together the editing and aminoacylation centers thus stimulating deacylation of misacylated tRNAs.</text>
</comment>
<dbReference type="PRINTS" id="PR00980">
    <property type="entry name" value="TRNASYNTHALA"/>
</dbReference>
<keyword evidence="6 12" id="KW-0547">Nucleotide-binding</keyword>
<comment type="catalytic activity">
    <reaction evidence="12">
        <text>tRNA(Ala) + L-alanine + ATP = L-alanyl-tRNA(Ala) + AMP + diphosphate</text>
        <dbReference type="Rhea" id="RHEA:12540"/>
        <dbReference type="Rhea" id="RHEA-COMP:9657"/>
        <dbReference type="Rhea" id="RHEA-COMP:9923"/>
        <dbReference type="ChEBI" id="CHEBI:30616"/>
        <dbReference type="ChEBI" id="CHEBI:33019"/>
        <dbReference type="ChEBI" id="CHEBI:57972"/>
        <dbReference type="ChEBI" id="CHEBI:78442"/>
        <dbReference type="ChEBI" id="CHEBI:78497"/>
        <dbReference type="ChEBI" id="CHEBI:456215"/>
        <dbReference type="EC" id="6.1.1.7"/>
    </reaction>
</comment>
<organism evidence="15 16">
    <name type="scientific">Antarcticimicrobium sediminis</name>
    <dbReference type="NCBI Taxonomy" id="2546227"/>
    <lineage>
        <taxon>Bacteria</taxon>
        <taxon>Pseudomonadati</taxon>
        <taxon>Pseudomonadota</taxon>
        <taxon>Alphaproteobacteria</taxon>
        <taxon>Rhodobacterales</taxon>
        <taxon>Paracoccaceae</taxon>
        <taxon>Antarcticimicrobium</taxon>
    </lineage>
</organism>
<dbReference type="InterPro" id="IPR050058">
    <property type="entry name" value="Ala-tRNA_ligase"/>
</dbReference>
<dbReference type="SUPFAM" id="SSF101353">
    <property type="entry name" value="Putative anticodon-binding domain of alanyl-tRNA synthetase (AlaRS)"/>
    <property type="match status" value="1"/>
</dbReference>
<comment type="function">
    <text evidence="12">Catalyzes the attachment of alanine to tRNA(Ala) in a two-step reaction: alanine is first activated by ATP to form Ala-AMP and then transferred to the acceptor end of tRNA(Ala). Also edits incorrectly charged Ser-tRNA(Ala) and Gly-tRNA(Ala) via its editing domain.</text>
</comment>
<dbReference type="GO" id="GO:0002161">
    <property type="term" value="F:aminoacyl-tRNA deacylase activity"/>
    <property type="evidence" value="ECO:0007669"/>
    <property type="project" value="TreeGrafter"/>
</dbReference>
<evidence type="ECO:0000256" key="11">
    <source>
        <dbReference type="ARBA" id="ARBA00023146"/>
    </source>
</evidence>
<evidence type="ECO:0000256" key="8">
    <source>
        <dbReference type="ARBA" id="ARBA00022840"/>
    </source>
</evidence>
<keyword evidence="4 12" id="KW-0436">Ligase</keyword>
<evidence type="ECO:0000256" key="4">
    <source>
        <dbReference type="ARBA" id="ARBA00022598"/>
    </source>
</evidence>
<evidence type="ECO:0000256" key="5">
    <source>
        <dbReference type="ARBA" id="ARBA00022723"/>
    </source>
</evidence>
<comment type="similarity">
    <text evidence="2 12">Belongs to the class-II aminoacyl-tRNA synthetase family.</text>
</comment>
<dbReference type="Pfam" id="PF01411">
    <property type="entry name" value="tRNA-synt_2c"/>
    <property type="match status" value="1"/>
</dbReference>
<dbReference type="SUPFAM" id="SSF55681">
    <property type="entry name" value="Class II aaRS and biotin synthetases"/>
    <property type="match status" value="1"/>
</dbReference>
<dbReference type="Gene3D" id="3.10.310.40">
    <property type="match status" value="1"/>
</dbReference>
<keyword evidence="12" id="KW-0963">Cytoplasm</keyword>
<dbReference type="Gene3D" id="6.10.250.550">
    <property type="match status" value="1"/>
</dbReference>
<dbReference type="InterPro" id="IPR018162">
    <property type="entry name" value="Ala-tRNA-ligase_IIc_anticod-bd"/>
</dbReference>
<proteinExistence type="inferred from homology"/>
<dbReference type="PANTHER" id="PTHR11777">
    <property type="entry name" value="ALANYL-TRNA SYNTHETASE"/>
    <property type="match status" value="1"/>
</dbReference>
<dbReference type="GO" id="GO:0005524">
    <property type="term" value="F:ATP binding"/>
    <property type="evidence" value="ECO:0007669"/>
    <property type="project" value="UniProtKB-UniRule"/>
</dbReference>
<dbReference type="FunFam" id="3.10.310.40:FF:000001">
    <property type="entry name" value="Alanine--tRNA ligase"/>
    <property type="match status" value="1"/>
</dbReference>
<dbReference type="InterPro" id="IPR003156">
    <property type="entry name" value="DHHA1_dom"/>
</dbReference>
<keyword evidence="7 12" id="KW-0862">Zinc</keyword>
<dbReference type="FunFam" id="3.30.980.10:FF:000004">
    <property type="entry name" value="Alanine--tRNA ligase, cytoplasmic"/>
    <property type="match status" value="1"/>
</dbReference>
<dbReference type="OrthoDB" id="9803884at2"/>
<dbReference type="InterPro" id="IPR012947">
    <property type="entry name" value="tRNA_SAD"/>
</dbReference>
<dbReference type="GO" id="GO:0008270">
    <property type="term" value="F:zinc ion binding"/>
    <property type="evidence" value="ECO:0007669"/>
    <property type="project" value="UniProtKB-UniRule"/>
</dbReference>
<evidence type="ECO:0000313" key="16">
    <source>
        <dbReference type="Proteomes" id="UP000294662"/>
    </source>
</evidence>
<dbReference type="FunFam" id="3.30.930.10:FF:000004">
    <property type="entry name" value="Alanine--tRNA ligase"/>
    <property type="match status" value="1"/>
</dbReference>